<evidence type="ECO:0008006" key="3">
    <source>
        <dbReference type="Google" id="ProtNLM"/>
    </source>
</evidence>
<comment type="caution">
    <text evidence="1">The sequence shown here is derived from an EMBL/GenBank/DDBJ whole genome shotgun (WGS) entry which is preliminary data.</text>
</comment>
<reference evidence="1 2" key="1">
    <citation type="submission" date="2024-06" db="EMBL/GenBank/DDBJ databases">
        <title>The Natural Products Discovery Center: Release of the First 8490 Sequenced Strains for Exploring Actinobacteria Biosynthetic Diversity.</title>
        <authorList>
            <person name="Kalkreuter E."/>
            <person name="Kautsar S.A."/>
            <person name="Yang D."/>
            <person name="Bader C.D."/>
            <person name="Teijaro C.N."/>
            <person name="Fluegel L."/>
            <person name="Davis C.M."/>
            <person name="Simpson J.R."/>
            <person name="Lauterbach L."/>
            <person name="Steele A.D."/>
            <person name="Gui C."/>
            <person name="Meng S."/>
            <person name="Li G."/>
            <person name="Viehrig K."/>
            <person name="Ye F."/>
            <person name="Su P."/>
            <person name="Kiefer A.F."/>
            <person name="Nichols A."/>
            <person name="Cepeda A.J."/>
            <person name="Yan W."/>
            <person name="Fan B."/>
            <person name="Jiang Y."/>
            <person name="Adhikari A."/>
            <person name="Zheng C.-J."/>
            <person name="Schuster L."/>
            <person name="Cowan T.M."/>
            <person name="Smanski M.J."/>
            <person name="Chevrette M.G."/>
            <person name="De Carvalho L.P.S."/>
            <person name="Shen B."/>
        </authorList>
    </citation>
    <scope>NUCLEOTIDE SEQUENCE [LARGE SCALE GENOMIC DNA]</scope>
    <source>
        <strain evidence="1 2">NPDC000234</strain>
    </source>
</reference>
<organism evidence="1 2">
    <name type="scientific">Streptomyces hyaluromycini</name>
    <dbReference type="NCBI Taxonomy" id="1377993"/>
    <lineage>
        <taxon>Bacteria</taxon>
        <taxon>Bacillati</taxon>
        <taxon>Actinomycetota</taxon>
        <taxon>Actinomycetes</taxon>
        <taxon>Kitasatosporales</taxon>
        <taxon>Streptomycetaceae</taxon>
        <taxon>Streptomyces</taxon>
    </lineage>
</organism>
<sequence>RRAALTTALAAAGTPWPDAPDWQIAVSRDLAGSGDPSVPTVTTLGAAVTAWNERPDPRPGQVGVIAVQDSATYDEDLTGPRRILIPPGNRLIVLAAGGRPAALGAFGLRPHLTGTIEAAALGGQVAEPSQLVLDGLSVEGRITVATGNLDSLVVSGCTLVGDRAATLPDGGLISAADNPRLAVRLLRTVCAGVRLSDVPTLDLADSIVGPRAGGLALDAQPADVGIEASTILGRTTARSLTVSDSILRDRAEVVWRQQGYLRFSYAPPDSRVPRRYRCQPADDAAAGRVAPAFDALDPAAPGFGRLAARCPAEIAEGAENGEEMGAYRFVRQPRRLADLTGRLDDHLRFGLEAGVFLAD</sequence>
<gene>
    <name evidence="1" type="ORF">ABT404_53630</name>
</gene>
<name>A0ABV1XGU3_9ACTN</name>
<protein>
    <recommendedName>
        <fullName evidence="3">Right-handed parallel beta-helix repeat-containing protein</fullName>
    </recommendedName>
</protein>
<proteinExistence type="predicted"/>
<keyword evidence="2" id="KW-1185">Reference proteome</keyword>
<dbReference type="Proteomes" id="UP001474181">
    <property type="component" value="Unassembled WGS sequence"/>
</dbReference>
<evidence type="ECO:0000313" key="1">
    <source>
        <dbReference type="EMBL" id="MER7188208.1"/>
    </source>
</evidence>
<dbReference type="EMBL" id="JBEPEK010001094">
    <property type="protein sequence ID" value="MER7188208.1"/>
    <property type="molecule type" value="Genomic_DNA"/>
</dbReference>
<accession>A0ABV1XGU3</accession>
<evidence type="ECO:0000313" key="2">
    <source>
        <dbReference type="Proteomes" id="UP001474181"/>
    </source>
</evidence>
<feature type="non-terminal residue" evidence="1">
    <location>
        <position position="1"/>
    </location>
</feature>